<feature type="region of interest" description="Disordered" evidence="1">
    <location>
        <begin position="68"/>
        <end position="108"/>
    </location>
</feature>
<dbReference type="AlphaFoldDB" id="A0A9X1I4D2"/>
<evidence type="ECO:0000313" key="3">
    <source>
        <dbReference type="EMBL" id="MCB4800212.1"/>
    </source>
</evidence>
<evidence type="ECO:0000256" key="1">
    <source>
        <dbReference type="SAM" id="MobiDB-lite"/>
    </source>
</evidence>
<reference evidence="3" key="1">
    <citation type="submission" date="2021-10" db="EMBL/GenBank/DDBJ databases">
        <title>Tamlana sargassums sp. nov., and Tamlana laminarinivorans sp. nov., two new bacteria isolated from the brown alga.</title>
        <authorList>
            <person name="Li J."/>
        </authorList>
    </citation>
    <scope>NUCLEOTIDE SEQUENCE</scope>
    <source>
        <strain evidence="3">PT2-4</strain>
    </source>
</reference>
<feature type="transmembrane region" description="Helical" evidence="2">
    <location>
        <begin position="37"/>
        <end position="58"/>
    </location>
</feature>
<dbReference type="EMBL" id="JAJAPW010000010">
    <property type="protein sequence ID" value="MCB4800212.1"/>
    <property type="molecule type" value="Genomic_DNA"/>
</dbReference>
<protein>
    <submittedName>
        <fullName evidence="3">Uncharacterized protein</fullName>
    </submittedName>
</protein>
<name>A0A9X1I4D2_9FLAO</name>
<keyword evidence="2" id="KW-0812">Transmembrane</keyword>
<sequence length="108" mass="12495">MSGLDTKEEYEALSTSNVAVINELRKDIERNNKTQGYYNMVILVITLLSFLIMAIEFFSDDEEQLKSESSKTEYEAKKPTLIDTVDHSHLKHNEELQKPQNEEKDSLI</sequence>
<evidence type="ECO:0000313" key="4">
    <source>
        <dbReference type="Proteomes" id="UP001139199"/>
    </source>
</evidence>
<dbReference type="RefSeq" id="WP_226544690.1">
    <property type="nucleotide sequence ID" value="NZ_JAJAPW010000010.1"/>
</dbReference>
<proteinExistence type="predicted"/>
<keyword evidence="4" id="KW-1185">Reference proteome</keyword>
<organism evidence="3 4">
    <name type="scientific">Neotamlana laminarinivorans</name>
    <dbReference type="NCBI Taxonomy" id="2883124"/>
    <lineage>
        <taxon>Bacteria</taxon>
        <taxon>Pseudomonadati</taxon>
        <taxon>Bacteroidota</taxon>
        <taxon>Flavobacteriia</taxon>
        <taxon>Flavobacteriales</taxon>
        <taxon>Flavobacteriaceae</taxon>
        <taxon>Neotamlana</taxon>
    </lineage>
</organism>
<keyword evidence="2" id="KW-0472">Membrane</keyword>
<evidence type="ECO:0000256" key="2">
    <source>
        <dbReference type="SAM" id="Phobius"/>
    </source>
</evidence>
<comment type="caution">
    <text evidence="3">The sequence shown here is derived from an EMBL/GenBank/DDBJ whole genome shotgun (WGS) entry which is preliminary data.</text>
</comment>
<keyword evidence="2" id="KW-1133">Transmembrane helix</keyword>
<dbReference type="Proteomes" id="UP001139199">
    <property type="component" value="Unassembled WGS sequence"/>
</dbReference>
<gene>
    <name evidence="3" type="ORF">LG649_15280</name>
</gene>
<accession>A0A9X1I4D2</accession>